<dbReference type="SUPFAM" id="SSF54292">
    <property type="entry name" value="2Fe-2S ferredoxin-like"/>
    <property type="match status" value="1"/>
</dbReference>
<dbReference type="GO" id="GO:0046872">
    <property type="term" value="F:metal ion binding"/>
    <property type="evidence" value="ECO:0007669"/>
    <property type="project" value="UniProtKB-KW"/>
</dbReference>
<gene>
    <name evidence="9" type="ORF">IAC53_04340</name>
</gene>
<feature type="domain" description="4Fe-4S ferredoxin-type" evidence="8">
    <location>
        <begin position="647"/>
        <end position="676"/>
    </location>
</feature>
<dbReference type="GO" id="GO:0051539">
    <property type="term" value="F:4 iron, 4 sulfur cluster binding"/>
    <property type="evidence" value="ECO:0007669"/>
    <property type="project" value="UniProtKB-KW"/>
</dbReference>
<keyword evidence="1" id="KW-0004">4Fe-4S</keyword>
<evidence type="ECO:0000313" key="10">
    <source>
        <dbReference type="Proteomes" id="UP000824071"/>
    </source>
</evidence>
<dbReference type="Pfam" id="PF13510">
    <property type="entry name" value="Fer2_4"/>
    <property type="match status" value="1"/>
</dbReference>
<feature type="domain" description="2Fe-2S ferredoxin-type" evidence="7">
    <location>
        <begin position="2"/>
        <end position="80"/>
    </location>
</feature>
<dbReference type="SUPFAM" id="SSF53706">
    <property type="entry name" value="Formate dehydrogenase/DMSO reductase, domains 1-3"/>
    <property type="match status" value="1"/>
</dbReference>
<dbReference type="Gene3D" id="3.10.20.440">
    <property type="entry name" value="2Fe-2S iron-sulphur cluster binding domain, sarcosine oxidase, alpha subunit, N-terminal domain"/>
    <property type="match status" value="1"/>
</dbReference>
<keyword evidence="3" id="KW-0677">Repeat</keyword>
<accession>A0A9D1IEH1</accession>
<dbReference type="PROSITE" id="PS51085">
    <property type="entry name" value="2FE2S_FER_2"/>
    <property type="match status" value="1"/>
</dbReference>
<dbReference type="Gene3D" id="1.10.1060.10">
    <property type="entry name" value="Alpha-helical ferredoxin"/>
    <property type="match status" value="1"/>
</dbReference>
<dbReference type="SUPFAM" id="SSF54862">
    <property type="entry name" value="4Fe-4S ferredoxins"/>
    <property type="match status" value="1"/>
</dbReference>
<dbReference type="InterPro" id="IPR036010">
    <property type="entry name" value="2Fe-2S_ferredoxin-like_sf"/>
</dbReference>
<feature type="domain" description="4Fe-4S ferredoxin-type" evidence="8">
    <location>
        <begin position="604"/>
        <end position="632"/>
    </location>
</feature>
<evidence type="ECO:0000313" key="9">
    <source>
        <dbReference type="EMBL" id="HIU35822.1"/>
    </source>
</evidence>
<dbReference type="CDD" id="cd00207">
    <property type="entry name" value="fer2"/>
    <property type="match status" value="1"/>
</dbReference>
<dbReference type="InterPro" id="IPR017900">
    <property type="entry name" value="4Fe4S_Fe_S_CS"/>
</dbReference>
<reference evidence="9" key="1">
    <citation type="submission" date="2020-10" db="EMBL/GenBank/DDBJ databases">
        <authorList>
            <person name="Gilroy R."/>
        </authorList>
    </citation>
    <scope>NUCLEOTIDE SEQUENCE</scope>
    <source>
        <strain evidence="9">ChiGjej1B1-19959</strain>
    </source>
</reference>
<dbReference type="InterPro" id="IPR028261">
    <property type="entry name" value="DPD_II"/>
</dbReference>
<dbReference type="PROSITE" id="PS00198">
    <property type="entry name" value="4FE4S_FER_1"/>
    <property type="match status" value="1"/>
</dbReference>
<keyword evidence="5" id="KW-0408">Iron</keyword>
<keyword evidence="2" id="KW-0479">Metal-binding</keyword>
<dbReference type="FunFam" id="3.30.70.20:FF:000035">
    <property type="entry name" value="Iron hydrogenase 1"/>
    <property type="match status" value="1"/>
</dbReference>
<dbReference type="Gene3D" id="3.50.50.60">
    <property type="entry name" value="FAD/NAD(P)-binding domain"/>
    <property type="match status" value="2"/>
</dbReference>
<dbReference type="GO" id="GO:0016491">
    <property type="term" value="F:oxidoreductase activity"/>
    <property type="evidence" value="ECO:0007669"/>
    <property type="project" value="UniProtKB-KW"/>
</dbReference>
<dbReference type="AlphaFoldDB" id="A0A9D1IEH1"/>
<sequence length="942" mass="101422">MSLVQITIDGKVLRAEAGTTLLSAAAQNGIEIPNLCFDGRVELYGACGLCVVEVEGSPKLQRACSTKVRDGMVVHTDSERAVRARRLALELLLSDHDGDCKAPCTKACPAGTDCQGYVGLIADGEYTEATRLIKEKIPLPSSIGRVCPHPCEKECRRQFVEEPVSIAALKSFAADMDMASETPYVPPVEPDTGKRVAVVGGGPGGLTAAYFLRRQGHAVTVLDAMPQMGGMLRYGIPEYRLPKALLDREIAQIEALGIAFKNNVRVGKDVTLDALRKAYDAVVLAAGAWRSSPMRVPGEDAARVVGGIDFLRTVALHDPMPIGDRVAVVGGGNTAMDACRTAVRLGAKEVCVLYRRTREEMPAEAIEIEEATEEGVTFRFLTAPVEFTDNGATVTATLQRMRLGEPDQSGRRRPEPIEGDTERVEFDTVLMAIGQQPDLAGFEAVEATKRHTVSADEETFSTSLPGVFAVGDMTNRGASIAIAAIGEAQKAALVVDRYLHGETARYKKPFLVERTPAPEFFEKFEKAPRVKMPVRPAAERKHDFGEVALGLSETEAKKEAMRCLSCGCHDYFECKLIAYANQYDVKPERLTGEKHRRNQEDTTSLISRNADKCILCGLCVRVCDEAMGKTNLGLVGRGFDTVVSPAFSLPLEQSDCMFCGQCVTVCPTGSLREKQPVAKPTPVKENSLHTVCTFCSALCPVDLRYLGKTVMRALPAGEKGLLCKGGRFGIFAANTQMPPVPRERADAMREKLASFGDSVAVVLGPTASLEEAAFAKAHFPAVYMDATEKSAGFAGMRLLGVEPVRAYRGERAAVLLDCKKPDAVTAAYTLALSNAYTETADEQLFTAPFTAQSGTYLRADGTLGVLRAAFCAKLPTALEALALLCGEQAPDTAALLAGLKARYPQLAAAKEGATAAKEIVRAGGYYNWNDHSPVIADFCDNY</sequence>
<dbReference type="PANTHER" id="PTHR42783:SF3">
    <property type="entry name" value="GLUTAMATE SYNTHASE [NADPH] SMALL CHAIN-RELATED"/>
    <property type="match status" value="1"/>
</dbReference>
<dbReference type="Pfam" id="PF07992">
    <property type="entry name" value="Pyr_redox_2"/>
    <property type="match status" value="1"/>
</dbReference>
<keyword evidence="6" id="KW-0411">Iron-sulfur</keyword>
<dbReference type="Pfam" id="PF14691">
    <property type="entry name" value="Fer4_20"/>
    <property type="match status" value="1"/>
</dbReference>
<protein>
    <submittedName>
        <fullName evidence="9">FAD-dependent oxidoreductase</fullName>
    </submittedName>
</protein>
<dbReference type="PRINTS" id="PR00419">
    <property type="entry name" value="ADXRDTASE"/>
</dbReference>
<dbReference type="NCBIfam" id="NF009410">
    <property type="entry name" value="PRK12771.1"/>
    <property type="match status" value="1"/>
</dbReference>
<reference evidence="9" key="2">
    <citation type="journal article" date="2021" name="PeerJ">
        <title>Extensive microbial diversity within the chicken gut microbiome revealed by metagenomics and culture.</title>
        <authorList>
            <person name="Gilroy R."/>
            <person name="Ravi A."/>
            <person name="Getino M."/>
            <person name="Pursley I."/>
            <person name="Horton D.L."/>
            <person name="Alikhan N.F."/>
            <person name="Baker D."/>
            <person name="Gharbi K."/>
            <person name="Hall N."/>
            <person name="Watson M."/>
            <person name="Adriaenssens E.M."/>
            <person name="Foster-Nyarko E."/>
            <person name="Jarju S."/>
            <person name="Secka A."/>
            <person name="Antonio M."/>
            <person name="Oren A."/>
            <person name="Chaudhuri R.R."/>
            <person name="La Ragione R."/>
            <person name="Hildebrand F."/>
            <person name="Pallen M.J."/>
        </authorList>
    </citation>
    <scope>NUCLEOTIDE SEQUENCE</scope>
    <source>
        <strain evidence="9">ChiGjej1B1-19959</strain>
    </source>
</reference>
<dbReference type="InterPro" id="IPR036188">
    <property type="entry name" value="FAD/NAD-bd_sf"/>
</dbReference>
<comment type="caution">
    <text evidence="9">The sequence shown here is derived from an EMBL/GenBank/DDBJ whole genome shotgun (WGS) entry which is preliminary data.</text>
</comment>
<evidence type="ECO:0000256" key="1">
    <source>
        <dbReference type="ARBA" id="ARBA00022485"/>
    </source>
</evidence>
<dbReference type="InterPro" id="IPR001041">
    <property type="entry name" value="2Fe-2S_ferredoxin-type"/>
</dbReference>
<keyword evidence="4" id="KW-0560">Oxidoreductase</keyword>
<dbReference type="Pfam" id="PF12838">
    <property type="entry name" value="Fer4_7"/>
    <property type="match status" value="1"/>
</dbReference>
<dbReference type="InterPro" id="IPR017896">
    <property type="entry name" value="4Fe4S_Fe-S-bd"/>
</dbReference>
<organism evidence="9 10">
    <name type="scientific">Candidatus Fimenecus excrementigallinarum</name>
    <dbReference type="NCBI Taxonomy" id="2840816"/>
    <lineage>
        <taxon>Bacteria</taxon>
        <taxon>Bacillati</taxon>
        <taxon>Bacillota</taxon>
        <taxon>Clostridia</taxon>
        <taxon>Candidatus Fimenecus</taxon>
    </lineage>
</organism>
<dbReference type="InterPro" id="IPR023753">
    <property type="entry name" value="FAD/NAD-binding_dom"/>
</dbReference>
<dbReference type="SUPFAM" id="SSF51971">
    <property type="entry name" value="Nucleotide-binding domain"/>
    <property type="match status" value="1"/>
</dbReference>
<evidence type="ECO:0000256" key="2">
    <source>
        <dbReference type="ARBA" id="ARBA00022723"/>
    </source>
</evidence>
<proteinExistence type="predicted"/>
<dbReference type="SUPFAM" id="SSF46548">
    <property type="entry name" value="alpha-helical ferredoxin"/>
    <property type="match status" value="1"/>
</dbReference>
<evidence type="ECO:0000256" key="5">
    <source>
        <dbReference type="ARBA" id="ARBA00023004"/>
    </source>
</evidence>
<evidence type="ECO:0000256" key="4">
    <source>
        <dbReference type="ARBA" id="ARBA00023002"/>
    </source>
</evidence>
<dbReference type="Gene3D" id="3.30.70.20">
    <property type="match status" value="1"/>
</dbReference>
<dbReference type="PANTHER" id="PTHR42783">
    <property type="entry name" value="GLUTAMATE SYNTHASE [NADPH] SMALL CHAIN"/>
    <property type="match status" value="1"/>
</dbReference>
<evidence type="ECO:0000259" key="7">
    <source>
        <dbReference type="PROSITE" id="PS51085"/>
    </source>
</evidence>
<dbReference type="InterPro" id="IPR009051">
    <property type="entry name" value="Helical_ferredxn"/>
</dbReference>
<evidence type="ECO:0000256" key="6">
    <source>
        <dbReference type="ARBA" id="ARBA00023014"/>
    </source>
</evidence>
<evidence type="ECO:0000256" key="3">
    <source>
        <dbReference type="ARBA" id="ARBA00022737"/>
    </source>
</evidence>
<dbReference type="EMBL" id="DVMW01000028">
    <property type="protein sequence ID" value="HIU35822.1"/>
    <property type="molecule type" value="Genomic_DNA"/>
</dbReference>
<dbReference type="Proteomes" id="UP000824071">
    <property type="component" value="Unassembled WGS sequence"/>
</dbReference>
<dbReference type="InterPro" id="IPR042204">
    <property type="entry name" value="2Fe-2S-bd_N"/>
</dbReference>
<evidence type="ECO:0000259" key="8">
    <source>
        <dbReference type="PROSITE" id="PS51379"/>
    </source>
</evidence>
<name>A0A9D1IEH1_9FIRM</name>
<dbReference type="PROSITE" id="PS51379">
    <property type="entry name" value="4FE4S_FER_2"/>
    <property type="match status" value="2"/>
</dbReference>